<accession>A0A8D8LV23</accession>
<dbReference type="EMBL" id="HBUF01024793">
    <property type="protein sequence ID" value="CAG6612497.1"/>
    <property type="molecule type" value="Transcribed_RNA"/>
</dbReference>
<dbReference type="EMBL" id="HBUF01024796">
    <property type="protein sequence ID" value="CAG6612512.1"/>
    <property type="molecule type" value="Transcribed_RNA"/>
</dbReference>
<proteinExistence type="predicted"/>
<sequence>MEDFRGNIYYFHVGKVSDSFRGNNVLLLWPDCGMNTSLWEFEFHAESNISDSFRGRNCFPLNIAGLGDWFRDIAALLWGNFRDLFPQNLAQGGINRHPHGVPSSHHC</sequence>
<organism evidence="1">
    <name type="scientific">Cacopsylla melanoneura</name>
    <dbReference type="NCBI Taxonomy" id="428564"/>
    <lineage>
        <taxon>Eukaryota</taxon>
        <taxon>Metazoa</taxon>
        <taxon>Ecdysozoa</taxon>
        <taxon>Arthropoda</taxon>
        <taxon>Hexapoda</taxon>
        <taxon>Insecta</taxon>
        <taxon>Pterygota</taxon>
        <taxon>Neoptera</taxon>
        <taxon>Paraneoptera</taxon>
        <taxon>Hemiptera</taxon>
        <taxon>Sternorrhyncha</taxon>
        <taxon>Psylloidea</taxon>
        <taxon>Psyllidae</taxon>
        <taxon>Psyllinae</taxon>
        <taxon>Cacopsylla</taxon>
    </lineage>
</organism>
<dbReference type="EMBL" id="HBUF01024795">
    <property type="protein sequence ID" value="CAG6612507.1"/>
    <property type="molecule type" value="Transcribed_RNA"/>
</dbReference>
<name>A0A8D8LV23_9HEMI</name>
<evidence type="ECO:0000313" key="1">
    <source>
        <dbReference type="EMBL" id="CAG6612512.1"/>
    </source>
</evidence>
<dbReference type="AlphaFoldDB" id="A0A8D8LV23"/>
<dbReference type="EMBL" id="HBUF01024797">
    <property type="protein sequence ID" value="CAG6612517.1"/>
    <property type="molecule type" value="Transcribed_RNA"/>
</dbReference>
<protein>
    <submittedName>
        <fullName evidence="1">Uncharacterized protein</fullName>
    </submittedName>
</protein>
<reference evidence="1" key="1">
    <citation type="submission" date="2021-05" db="EMBL/GenBank/DDBJ databases">
        <authorList>
            <person name="Alioto T."/>
            <person name="Alioto T."/>
            <person name="Gomez Garrido J."/>
        </authorList>
    </citation>
    <scope>NUCLEOTIDE SEQUENCE</scope>
</reference>
<dbReference type="EMBL" id="HBUF01024794">
    <property type="protein sequence ID" value="CAG6612502.1"/>
    <property type="molecule type" value="Transcribed_RNA"/>
</dbReference>